<evidence type="ECO:0000313" key="2">
    <source>
        <dbReference type="EMBL" id="EEC10948.1"/>
    </source>
</evidence>
<organism>
    <name type="scientific">Ixodes scapularis</name>
    <name type="common">Black-legged tick</name>
    <name type="synonym">Deer tick</name>
    <dbReference type="NCBI Taxonomy" id="6945"/>
    <lineage>
        <taxon>Eukaryota</taxon>
        <taxon>Metazoa</taxon>
        <taxon>Ecdysozoa</taxon>
        <taxon>Arthropoda</taxon>
        <taxon>Chelicerata</taxon>
        <taxon>Arachnida</taxon>
        <taxon>Acari</taxon>
        <taxon>Parasitiformes</taxon>
        <taxon>Ixodida</taxon>
        <taxon>Ixodoidea</taxon>
        <taxon>Ixodidae</taxon>
        <taxon>Ixodinae</taxon>
        <taxon>Ixodes</taxon>
    </lineage>
</organism>
<dbReference type="Proteomes" id="UP000001555">
    <property type="component" value="Unassembled WGS sequence"/>
</dbReference>
<dbReference type="HOGENOM" id="CLU_1751742_0_0_1"/>
<feature type="signal peptide" evidence="1">
    <location>
        <begin position="1"/>
        <end position="25"/>
    </location>
</feature>
<evidence type="ECO:0000313" key="3">
    <source>
        <dbReference type="EnsemblMetazoa" id="ISCW008409-PA"/>
    </source>
</evidence>
<evidence type="ECO:0000256" key="1">
    <source>
        <dbReference type="SAM" id="SignalP"/>
    </source>
</evidence>
<dbReference type="AlphaFoldDB" id="B7PWH6"/>
<dbReference type="EMBL" id="ABJB010614628">
    <property type="status" value="NOT_ANNOTATED_CDS"/>
    <property type="molecule type" value="Genomic_DNA"/>
</dbReference>
<reference evidence="2 4" key="1">
    <citation type="submission" date="2008-03" db="EMBL/GenBank/DDBJ databases">
        <title>Annotation of Ixodes scapularis.</title>
        <authorList>
            <consortium name="Ixodes scapularis Genome Project Consortium"/>
            <person name="Caler E."/>
            <person name="Hannick L.I."/>
            <person name="Bidwell S."/>
            <person name="Joardar V."/>
            <person name="Thiagarajan M."/>
            <person name="Amedeo P."/>
            <person name="Galinsky K.J."/>
            <person name="Schobel S."/>
            <person name="Inman J."/>
            <person name="Hostetler J."/>
            <person name="Miller J."/>
            <person name="Hammond M."/>
            <person name="Megy K."/>
            <person name="Lawson D."/>
            <person name="Kodira C."/>
            <person name="Sutton G."/>
            <person name="Meyer J."/>
            <person name="Hill C.A."/>
            <person name="Birren B."/>
            <person name="Nene V."/>
            <person name="Collins F."/>
            <person name="Alarcon-Chaidez F."/>
            <person name="Wikel S."/>
            <person name="Strausberg R."/>
        </authorList>
    </citation>
    <scope>NUCLEOTIDE SEQUENCE [LARGE SCALE GENOMIC DNA]</scope>
    <source>
        <strain evidence="4">Wikel</strain>
        <strain evidence="2">Wikel colony</strain>
    </source>
</reference>
<sequence>MICALNKKKGRFILIQLLATTVVSARRLGVQDQLRQSYGRVEAAWEQARELPPCPGRERFLLQMRADAQAPGIRCSYSTVRELQEYNHLMSSMRSILLDRFLTDLSLEHVLPLLTGGQAGLDFAAVLRCFFGVVCNGGRHFPAFVKMED</sequence>
<evidence type="ECO:0000313" key="4">
    <source>
        <dbReference type="Proteomes" id="UP000001555"/>
    </source>
</evidence>
<dbReference type="VEuPathDB" id="VectorBase:ISCP_020465"/>
<dbReference type="PaxDb" id="6945-B7PWH6"/>
<feature type="chain" id="PRO_5014568146" evidence="1">
    <location>
        <begin position="26"/>
        <end position="149"/>
    </location>
</feature>
<dbReference type="EMBL" id="ABJB010556344">
    <property type="status" value="NOT_ANNOTATED_CDS"/>
    <property type="molecule type" value="Genomic_DNA"/>
</dbReference>
<keyword evidence="1" id="KW-0732">Signal</keyword>
<reference evidence="3" key="2">
    <citation type="submission" date="2020-05" db="UniProtKB">
        <authorList>
            <consortium name="EnsemblMetazoa"/>
        </authorList>
    </citation>
    <scope>IDENTIFICATION</scope>
    <source>
        <strain evidence="3">wikel</strain>
    </source>
</reference>
<gene>
    <name evidence="2" type="ORF">IscW_ISCW008409</name>
</gene>
<dbReference type="EMBL" id="ABJB011061583">
    <property type="status" value="NOT_ANNOTATED_CDS"/>
    <property type="molecule type" value="Genomic_DNA"/>
</dbReference>
<dbReference type="OrthoDB" id="6496524at2759"/>
<accession>B7PWH6</accession>
<dbReference type="EMBL" id="ABJB010252484">
    <property type="status" value="NOT_ANNOTATED_CDS"/>
    <property type="molecule type" value="Genomic_DNA"/>
</dbReference>
<protein>
    <submittedName>
        <fullName evidence="2 3">Uncharacterized protein</fullName>
    </submittedName>
</protein>
<dbReference type="EnsemblMetazoa" id="ISCW008409-RA">
    <property type="protein sequence ID" value="ISCW008409-PA"/>
    <property type="gene ID" value="ISCW008409"/>
</dbReference>
<dbReference type="EMBL" id="DS808324">
    <property type="protein sequence ID" value="EEC10948.1"/>
    <property type="molecule type" value="Genomic_DNA"/>
</dbReference>
<dbReference type="VEuPathDB" id="VectorBase:ISCW008409"/>
<dbReference type="EMBL" id="ABJB010789670">
    <property type="status" value="NOT_ANNOTATED_CDS"/>
    <property type="molecule type" value="Genomic_DNA"/>
</dbReference>
<dbReference type="InParanoid" id="B7PWH6"/>
<proteinExistence type="predicted"/>
<name>B7PWH6_IXOSC</name>
<dbReference type="EMBL" id="ABJB010272396">
    <property type="status" value="NOT_ANNOTATED_CDS"/>
    <property type="molecule type" value="Genomic_DNA"/>
</dbReference>
<keyword evidence="4" id="KW-1185">Reference proteome</keyword>
<dbReference type="VEuPathDB" id="VectorBase:ISCI008409"/>